<evidence type="ECO:0000256" key="6">
    <source>
        <dbReference type="ARBA" id="ARBA00022729"/>
    </source>
</evidence>
<name>A0A367GS01_9SPHI</name>
<keyword evidence="11" id="KW-0961">Cell wall biogenesis/degradation</keyword>
<evidence type="ECO:0000256" key="12">
    <source>
        <dbReference type="ARBA" id="ARBA00023326"/>
    </source>
</evidence>
<evidence type="ECO:0000313" key="16">
    <source>
        <dbReference type="EMBL" id="RCH55858.1"/>
    </source>
</evidence>
<dbReference type="Gene3D" id="3.20.20.80">
    <property type="entry name" value="Glycosidases"/>
    <property type="match status" value="1"/>
</dbReference>
<dbReference type="AlphaFoldDB" id="A0A367GS01"/>
<dbReference type="OrthoDB" id="9806824at2"/>
<keyword evidence="17" id="KW-1185">Reference proteome</keyword>
<keyword evidence="7" id="KW-0378">Hydrolase</keyword>
<dbReference type="InterPro" id="IPR050732">
    <property type="entry name" value="Beta-glucan_modifiers"/>
</dbReference>
<evidence type="ECO:0000313" key="17">
    <source>
        <dbReference type="Proteomes" id="UP000253209"/>
    </source>
</evidence>
<protein>
    <recommendedName>
        <fullName evidence="15">Endo-1,3-beta-glucanase btgC</fullName>
    </recommendedName>
    <alternativeName>
        <fullName evidence="14">Laminarinase btgC</fullName>
    </alternativeName>
</protein>
<keyword evidence="4" id="KW-0134">Cell wall</keyword>
<sequence>MHITTKLTLLTLAVSFLCFTGCSKSNPEKEKDEGMPPPTLQAPKSDIFSSQRYMGINYGPYHYNNEAPGTAIPLSRIKEDMKMIAKNFHFIRTYTVADGMDKVVAEAAANDIEVALGVHCYPNNANKTKADIDLAVKAAKAHIKTVQAIVVGNETNLIVGEYVPDNQVAQYMDYARKQMNSAGLKNTTVTSCITGVGGLANGMGDSRGCPQIMKKCKDLNGDGRRTIFMTIYPYWGQKTNNQNSPGNIAGNMEWSYNNGMQQAENMGLSVVIGEIGWPSGGDNANLENVANQAINFKTTLEWVKGNNIYRKAFNTLWFSMFDEPWKHAEPNGVGPHWGIYGPNGAKTPKFPIPAM</sequence>
<keyword evidence="3" id="KW-1003">Cell membrane</keyword>
<evidence type="ECO:0000256" key="3">
    <source>
        <dbReference type="ARBA" id="ARBA00022475"/>
    </source>
</evidence>
<dbReference type="InterPro" id="IPR000490">
    <property type="entry name" value="Glyco_hydro_17"/>
</dbReference>
<dbReference type="PANTHER" id="PTHR16631">
    <property type="entry name" value="GLUCAN 1,3-BETA-GLUCOSIDASE"/>
    <property type="match status" value="1"/>
</dbReference>
<keyword evidence="10" id="KW-0119">Carbohydrate metabolism</keyword>
<dbReference type="GO" id="GO:0071555">
    <property type="term" value="P:cell wall organization"/>
    <property type="evidence" value="ECO:0007669"/>
    <property type="project" value="UniProtKB-KW"/>
</dbReference>
<reference evidence="16 17" key="1">
    <citation type="submission" date="2018-05" db="EMBL/GenBank/DDBJ databases">
        <title>Mucilaginibacter hurinus sp. nov., isolated from briquette warehouse soil.</title>
        <authorList>
            <person name="Choi L."/>
        </authorList>
    </citation>
    <scope>NUCLEOTIDE SEQUENCE [LARGE SCALE GENOMIC DNA]</scope>
    <source>
        <strain evidence="16 17">ZR32</strain>
    </source>
</reference>
<dbReference type="RefSeq" id="WP_114003894.1">
    <property type="nucleotide sequence ID" value="NZ_QGDC01000002.1"/>
</dbReference>
<dbReference type="SUPFAM" id="SSF51445">
    <property type="entry name" value="(Trans)glycosidases"/>
    <property type="match status" value="1"/>
</dbReference>
<dbReference type="GO" id="GO:0004553">
    <property type="term" value="F:hydrolase activity, hydrolyzing O-glycosyl compounds"/>
    <property type="evidence" value="ECO:0007669"/>
    <property type="project" value="InterPro"/>
</dbReference>
<dbReference type="Proteomes" id="UP000253209">
    <property type="component" value="Unassembled WGS sequence"/>
</dbReference>
<comment type="caution">
    <text evidence="16">The sequence shown here is derived from an EMBL/GenBank/DDBJ whole genome shotgun (WGS) entry which is preliminary data.</text>
</comment>
<keyword evidence="12" id="KW-0624">Polysaccharide degradation</keyword>
<keyword evidence="8" id="KW-0472">Membrane</keyword>
<evidence type="ECO:0000256" key="5">
    <source>
        <dbReference type="ARBA" id="ARBA00022525"/>
    </source>
</evidence>
<evidence type="ECO:0000256" key="10">
    <source>
        <dbReference type="ARBA" id="ARBA00023277"/>
    </source>
</evidence>
<organism evidence="16 17">
    <name type="scientific">Mucilaginibacter hurinus</name>
    <dbReference type="NCBI Taxonomy" id="2201324"/>
    <lineage>
        <taxon>Bacteria</taxon>
        <taxon>Pseudomonadati</taxon>
        <taxon>Bacteroidota</taxon>
        <taxon>Sphingobacteriia</taxon>
        <taxon>Sphingobacteriales</taxon>
        <taxon>Sphingobacteriaceae</taxon>
        <taxon>Mucilaginibacter</taxon>
    </lineage>
</organism>
<dbReference type="InterPro" id="IPR017853">
    <property type="entry name" value="GH"/>
</dbReference>
<evidence type="ECO:0000256" key="14">
    <source>
        <dbReference type="ARBA" id="ARBA00042373"/>
    </source>
</evidence>
<proteinExistence type="predicted"/>
<evidence type="ECO:0000256" key="2">
    <source>
        <dbReference type="ARBA" id="ARBA00004236"/>
    </source>
</evidence>
<dbReference type="EMBL" id="QGDC01000002">
    <property type="protein sequence ID" value="RCH55858.1"/>
    <property type="molecule type" value="Genomic_DNA"/>
</dbReference>
<evidence type="ECO:0000256" key="11">
    <source>
        <dbReference type="ARBA" id="ARBA00023316"/>
    </source>
</evidence>
<evidence type="ECO:0000256" key="4">
    <source>
        <dbReference type="ARBA" id="ARBA00022512"/>
    </source>
</evidence>
<evidence type="ECO:0000256" key="15">
    <source>
        <dbReference type="ARBA" id="ARBA00043078"/>
    </source>
</evidence>
<keyword evidence="9" id="KW-0325">Glycoprotein</keyword>
<comment type="subcellular location">
    <subcellularLocation>
        <location evidence="2">Cell membrane</location>
    </subcellularLocation>
    <subcellularLocation>
        <location evidence="1">Secreted</location>
        <location evidence="1">Cell wall</location>
    </subcellularLocation>
</comment>
<dbReference type="Pfam" id="PF00332">
    <property type="entry name" value="Glyco_hydro_17"/>
    <property type="match status" value="1"/>
</dbReference>
<dbReference type="GO" id="GO:0005886">
    <property type="term" value="C:plasma membrane"/>
    <property type="evidence" value="ECO:0007669"/>
    <property type="project" value="UniProtKB-SubCell"/>
</dbReference>
<dbReference type="PANTHER" id="PTHR16631:SF17">
    <property type="entry name" value="GLUCAN ENDO-1,3-BETA-GLUCOSIDASE BTGC"/>
    <property type="match status" value="1"/>
</dbReference>
<dbReference type="PROSITE" id="PS00587">
    <property type="entry name" value="GLYCOSYL_HYDROL_F17"/>
    <property type="match status" value="1"/>
</dbReference>
<evidence type="ECO:0000256" key="9">
    <source>
        <dbReference type="ARBA" id="ARBA00023180"/>
    </source>
</evidence>
<accession>A0A367GS01</accession>
<dbReference type="GO" id="GO:0000272">
    <property type="term" value="P:polysaccharide catabolic process"/>
    <property type="evidence" value="ECO:0007669"/>
    <property type="project" value="UniProtKB-KW"/>
</dbReference>
<evidence type="ECO:0000256" key="8">
    <source>
        <dbReference type="ARBA" id="ARBA00023136"/>
    </source>
</evidence>
<evidence type="ECO:0000256" key="7">
    <source>
        <dbReference type="ARBA" id="ARBA00022801"/>
    </source>
</evidence>
<keyword evidence="6" id="KW-0732">Signal</keyword>
<gene>
    <name evidence="16" type="ORF">DJ568_03640</name>
</gene>
<evidence type="ECO:0000256" key="1">
    <source>
        <dbReference type="ARBA" id="ARBA00004191"/>
    </source>
</evidence>
<keyword evidence="5" id="KW-0964">Secreted</keyword>
<comment type="function">
    <text evidence="13">Glucanases play a role in cell expansion during growth, in cell-cell fusion during mating, and in spore release during sporulation. This enzyme may be involved in beta-glucan degradation. Active on laminarin and lichenan.</text>
</comment>
<evidence type="ECO:0000256" key="13">
    <source>
        <dbReference type="ARBA" id="ARBA00037649"/>
    </source>
</evidence>